<dbReference type="EMBL" id="PQXO01000048">
    <property type="protein sequence ID" value="TGO90863.1"/>
    <property type="molecule type" value="Genomic_DNA"/>
</dbReference>
<protein>
    <recommendedName>
        <fullName evidence="1">2EXR domain-containing protein</fullName>
    </recommendedName>
</protein>
<proteinExistence type="predicted"/>
<dbReference type="PANTHER" id="PTHR35910">
    <property type="entry name" value="2EXR DOMAIN-CONTAINING PROTEIN"/>
    <property type="match status" value="1"/>
</dbReference>
<reference evidence="2 3" key="1">
    <citation type="submission" date="2017-12" db="EMBL/GenBank/DDBJ databases">
        <title>Comparative genomics of Botrytis spp.</title>
        <authorList>
            <person name="Valero-Jimenez C.A."/>
            <person name="Tapia P."/>
            <person name="Veloso J."/>
            <person name="Silva-Moreno E."/>
            <person name="Staats M."/>
            <person name="Valdes J.H."/>
            <person name="Van Kan J.A.L."/>
        </authorList>
    </citation>
    <scope>NUCLEOTIDE SEQUENCE [LARGE SCALE GENOMIC DNA]</scope>
    <source>
        <strain evidence="2 3">MUCL3349</strain>
    </source>
</reference>
<evidence type="ECO:0000313" key="2">
    <source>
        <dbReference type="EMBL" id="TGO90863.1"/>
    </source>
</evidence>
<evidence type="ECO:0000259" key="1">
    <source>
        <dbReference type="Pfam" id="PF20150"/>
    </source>
</evidence>
<dbReference type="AlphaFoldDB" id="A0A4Z1L2Q3"/>
<dbReference type="InterPro" id="IPR045518">
    <property type="entry name" value="2EXR"/>
</dbReference>
<keyword evidence="3" id="KW-1185">Reference proteome</keyword>
<sequence>MDSQDQSSDRQAPAQDQSFIGQALAKFTIFPQLVPDIRIMIWKATLTPRLLSRQCLSVNSTLPPSSMTVPSLLSVNAEARCEVVKCYKNIAISAERLQDLRLSRRSWVPKEKKLQILFNPEIDMIVDENLRCDLYPLSHSNDVNADKPSRSPLLVDPDFVKKVQVSTDVFMNSFWTWDQTLWDWQDNYYGFEDIKFNRYQGNDIRFADLRFNNLNEFIVQDVNCALPHQLDSPETRAIWKEILGTIFEAEQRGKSSAHIRFSIPKMVIRPGAKVGLCDHCIARFTPWTKWPLEAPLLPVAYLLRMESEEVE</sequence>
<organism evidence="2 3">
    <name type="scientific">Botrytis porri</name>
    <dbReference type="NCBI Taxonomy" id="87229"/>
    <lineage>
        <taxon>Eukaryota</taxon>
        <taxon>Fungi</taxon>
        <taxon>Dikarya</taxon>
        <taxon>Ascomycota</taxon>
        <taxon>Pezizomycotina</taxon>
        <taxon>Leotiomycetes</taxon>
        <taxon>Helotiales</taxon>
        <taxon>Sclerotiniaceae</taxon>
        <taxon>Botrytis</taxon>
    </lineage>
</organism>
<dbReference type="PANTHER" id="PTHR35910:SF1">
    <property type="entry name" value="2EXR DOMAIN-CONTAINING PROTEIN"/>
    <property type="match status" value="1"/>
</dbReference>
<comment type="caution">
    <text evidence="2">The sequence shown here is derived from an EMBL/GenBank/DDBJ whole genome shotgun (WGS) entry which is preliminary data.</text>
</comment>
<dbReference type="Proteomes" id="UP000297280">
    <property type="component" value="Unassembled WGS sequence"/>
</dbReference>
<name>A0A4Z1L2Q3_9HELO</name>
<feature type="domain" description="2EXR" evidence="1">
    <location>
        <begin position="27"/>
        <end position="125"/>
    </location>
</feature>
<dbReference type="Pfam" id="PF20150">
    <property type="entry name" value="2EXR"/>
    <property type="match status" value="1"/>
</dbReference>
<evidence type="ECO:0000313" key="3">
    <source>
        <dbReference type="Proteomes" id="UP000297280"/>
    </source>
</evidence>
<accession>A0A4Z1L2Q3</accession>
<gene>
    <name evidence="2" type="ORF">BPOR_0048g00120</name>
</gene>